<organism evidence="3 4">
    <name type="scientific">Pseudomonas fluorescens</name>
    <dbReference type="NCBI Taxonomy" id="294"/>
    <lineage>
        <taxon>Bacteria</taxon>
        <taxon>Pseudomonadati</taxon>
        <taxon>Pseudomonadota</taxon>
        <taxon>Gammaproteobacteria</taxon>
        <taxon>Pseudomonadales</taxon>
        <taxon>Pseudomonadaceae</taxon>
        <taxon>Pseudomonas</taxon>
    </lineage>
</organism>
<feature type="compositionally biased region" description="Low complexity" evidence="1">
    <location>
        <begin position="151"/>
        <end position="166"/>
    </location>
</feature>
<feature type="signal peptide" evidence="2">
    <location>
        <begin position="1"/>
        <end position="21"/>
    </location>
</feature>
<feature type="region of interest" description="Disordered" evidence="1">
    <location>
        <begin position="148"/>
        <end position="177"/>
    </location>
</feature>
<dbReference type="OrthoDB" id="5661820at2"/>
<dbReference type="AlphaFoldDB" id="A0A5E7B3N3"/>
<proteinExistence type="predicted"/>
<protein>
    <submittedName>
        <fullName evidence="3">Uncharacterized protein</fullName>
    </submittedName>
</protein>
<evidence type="ECO:0000256" key="2">
    <source>
        <dbReference type="SAM" id="SignalP"/>
    </source>
</evidence>
<evidence type="ECO:0000313" key="3">
    <source>
        <dbReference type="EMBL" id="VVN81621.1"/>
    </source>
</evidence>
<reference evidence="3 4" key="1">
    <citation type="submission" date="2019-09" db="EMBL/GenBank/DDBJ databases">
        <authorList>
            <person name="Chandra G."/>
            <person name="Truman W A."/>
        </authorList>
    </citation>
    <scope>NUCLEOTIDE SEQUENCE [LARGE SCALE GENOMIC DNA]</scope>
    <source>
        <strain evidence="3">PS712</strain>
    </source>
</reference>
<accession>A0A5E7B3N3</accession>
<dbReference type="EMBL" id="CABVIB010000004">
    <property type="protein sequence ID" value="VVN81621.1"/>
    <property type="molecule type" value="Genomic_DNA"/>
</dbReference>
<gene>
    <name evidence="3" type="ORF">PS712_01142</name>
</gene>
<feature type="chain" id="PRO_5022736008" evidence="2">
    <location>
        <begin position="22"/>
        <end position="244"/>
    </location>
</feature>
<sequence precursor="true">MQLQLKLLTTLAILVAQSAIAQDPDAALSKLSPDARDWVNRSCTRSLGPSLWSSCVVREASAASRGKPNLSSLNPEMRAWVIRSCSDSLGPSLTISCLTREKAALVDGLPNISSLTEEQKQWLFSSCSTSLGPSLFVACVQRESAALRGTQSAPQQPRAAASPAPRKLYSTPSRSSGHESYKIEAAHNDELFIINGEKFESQTYCLGWEEGDEVLFLEGSPVGACTSAELLNLRTREKCDVWCE</sequence>
<evidence type="ECO:0000313" key="4">
    <source>
        <dbReference type="Proteomes" id="UP000326018"/>
    </source>
</evidence>
<keyword evidence="2" id="KW-0732">Signal</keyword>
<evidence type="ECO:0000256" key="1">
    <source>
        <dbReference type="SAM" id="MobiDB-lite"/>
    </source>
</evidence>
<dbReference type="Proteomes" id="UP000326018">
    <property type="component" value="Unassembled WGS sequence"/>
</dbReference>
<name>A0A5E7B3N3_PSEFL</name>